<dbReference type="GO" id="GO:0004803">
    <property type="term" value="F:transposase activity"/>
    <property type="evidence" value="ECO:0007669"/>
    <property type="project" value="InterPro"/>
</dbReference>
<dbReference type="Proteomes" id="UP000501991">
    <property type="component" value="Chromosome"/>
</dbReference>
<dbReference type="Pfam" id="PF01797">
    <property type="entry name" value="Y1_Tnp"/>
    <property type="match status" value="1"/>
</dbReference>
<name>A0A6C1B3A4_9RHOO</name>
<reference evidence="2 3" key="1">
    <citation type="submission" date="2020-02" db="EMBL/GenBank/DDBJ databases">
        <title>Nitrogenibacter mangrovi gen. nov., sp. nov. isolated from mangrove sediment, a denitrifying betaproteobacterium.</title>
        <authorList>
            <person name="Liao H."/>
            <person name="Tian Y."/>
        </authorList>
    </citation>
    <scope>NUCLEOTIDE SEQUENCE [LARGE SCALE GENOMIC DNA]</scope>
    <source>
        <strain evidence="2 3">M9-3-2</strain>
    </source>
</reference>
<dbReference type="PANTHER" id="PTHR36966">
    <property type="entry name" value="REP-ASSOCIATED TYROSINE TRANSPOSASE"/>
    <property type="match status" value="1"/>
</dbReference>
<dbReference type="AlphaFoldDB" id="A0A6C1B3A4"/>
<dbReference type="GO" id="GO:0043565">
    <property type="term" value="F:sequence-specific DNA binding"/>
    <property type="evidence" value="ECO:0007669"/>
    <property type="project" value="TreeGrafter"/>
</dbReference>
<protein>
    <submittedName>
        <fullName evidence="2">Transposase</fullName>
    </submittedName>
</protein>
<dbReference type="InterPro" id="IPR052715">
    <property type="entry name" value="RAYT_transposase"/>
</dbReference>
<accession>A0A6C1B3A4</accession>
<dbReference type="SUPFAM" id="SSF143422">
    <property type="entry name" value="Transposase IS200-like"/>
    <property type="match status" value="1"/>
</dbReference>
<feature type="domain" description="Transposase IS200-like" evidence="1">
    <location>
        <begin position="13"/>
        <end position="128"/>
    </location>
</feature>
<dbReference type="SMART" id="SM01321">
    <property type="entry name" value="Y1_Tnp"/>
    <property type="match status" value="1"/>
</dbReference>
<dbReference type="Gene3D" id="3.30.70.1290">
    <property type="entry name" value="Transposase IS200-like"/>
    <property type="match status" value="1"/>
</dbReference>
<evidence type="ECO:0000313" key="2">
    <source>
        <dbReference type="EMBL" id="QID18141.1"/>
    </source>
</evidence>
<dbReference type="InterPro" id="IPR036515">
    <property type="entry name" value="Transposase_17_sf"/>
</dbReference>
<dbReference type="GO" id="GO:0006313">
    <property type="term" value="P:DNA transposition"/>
    <property type="evidence" value="ECO:0007669"/>
    <property type="project" value="InterPro"/>
</dbReference>
<dbReference type="NCBIfam" id="NF047646">
    <property type="entry name" value="REP_Tyr_transpos"/>
    <property type="match status" value="1"/>
</dbReference>
<dbReference type="InterPro" id="IPR002686">
    <property type="entry name" value="Transposase_17"/>
</dbReference>
<dbReference type="RefSeq" id="WP_173765509.1">
    <property type="nucleotide sequence ID" value="NZ_CP048836.1"/>
</dbReference>
<dbReference type="PANTHER" id="PTHR36966:SF1">
    <property type="entry name" value="REP-ASSOCIATED TYROSINE TRANSPOSASE"/>
    <property type="match status" value="1"/>
</dbReference>
<organism evidence="2 3">
    <name type="scientific">Nitrogeniibacter mangrovi</name>
    <dbReference type="NCBI Taxonomy" id="2016596"/>
    <lineage>
        <taxon>Bacteria</taxon>
        <taxon>Pseudomonadati</taxon>
        <taxon>Pseudomonadota</taxon>
        <taxon>Betaproteobacteria</taxon>
        <taxon>Rhodocyclales</taxon>
        <taxon>Zoogloeaceae</taxon>
        <taxon>Nitrogeniibacter</taxon>
    </lineage>
</organism>
<evidence type="ECO:0000259" key="1">
    <source>
        <dbReference type="SMART" id="SM01321"/>
    </source>
</evidence>
<proteinExistence type="predicted"/>
<evidence type="ECO:0000313" key="3">
    <source>
        <dbReference type="Proteomes" id="UP000501991"/>
    </source>
</evidence>
<keyword evidence="3" id="KW-1185">Reference proteome</keyword>
<dbReference type="EMBL" id="CP048836">
    <property type="protein sequence ID" value="QID18141.1"/>
    <property type="molecule type" value="Genomic_DNA"/>
</dbReference>
<dbReference type="KEGG" id="azq:G3580_11135"/>
<gene>
    <name evidence="2" type="ORF">G3580_11135</name>
</gene>
<sequence length="149" mass="17147">MTYDALRRGRASLPGHAYHITIATAGRKPIFTDMTCARLAIDTLRQSDDAQRGKTIAWALMPDHLHWLLTLGETVSLARIVHRFKGRSARRINRHLKRSGTLWQRAYHDHTIREDEDLKSTARYIVANPLRAGLVERIGDYPHWDAAWI</sequence>